<comment type="caution">
    <text evidence="6">The sequence shown here is derived from an EMBL/GenBank/DDBJ whole genome shotgun (WGS) entry which is preliminary data.</text>
</comment>
<dbReference type="RefSeq" id="WP_351085952.1">
    <property type="nucleotide sequence ID" value="NZ_JBEOZG010000036.1"/>
</dbReference>
<dbReference type="SUPFAM" id="SSF53822">
    <property type="entry name" value="Periplasmic binding protein-like I"/>
    <property type="match status" value="1"/>
</dbReference>
<feature type="chain" id="PRO_5047345505" evidence="4">
    <location>
        <begin position="23"/>
        <end position="411"/>
    </location>
</feature>
<evidence type="ECO:0000256" key="3">
    <source>
        <dbReference type="SAM" id="MobiDB-lite"/>
    </source>
</evidence>
<name>A0ABW6UHC5_9ACTN</name>
<sequence length="411" mass="43540">MRTRIRNALAAVITGLMAVSMAGCGESDGEGDDGFTVGLLLPSSAVPRWERFDKPMIEKRVKALCPDCKVAYANAADDATNQRQQMNSLITRGARAIIVDAVDVKALRSSVQAADRAHIPVVAYDRLAEGPVSGFVSFDGAQVGRLQGKALLKAMDDRAKHRRIVMMNGDPVSPNAAWYRKGARSVLDDKVTIRKEYANLEWRADNAHNNMTAAIRDLGPGRIDGVLAANDAIASGVISALKSAGVSPLLPVTGQDADLDAVQRIVKGEQTMTVYKSFRQEADVAASMAVALGHGRSTHAIATTTVDSPTTQDVPAVLLTPVPVTAGTIERTLVRDEVYSIHEICPPKLRSACDRAGLTGPTTKETKETKEKLVKGGDPGGVPARAGVARHLQAVRRRPGAPGCGTATAGR</sequence>
<protein>
    <submittedName>
        <fullName evidence="6">Sugar ABC transporter substrate-binding protein</fullName>
    </submittedName>
</protein>
<feature type="compositionally biased region" description="Basic and acidic residues" evidence="3">
    <location>
        <begin position="364"/>
        <end position="375"/>
    </location>
</feature>
<evidence type="ECO:0000256" key="4">
    <source>
        <dbReference type="SAM" id="SignalP"/>
    </source>
</evidence>
<feature type="domain" description="Periplasmic binding protein" evidence="5">
    <location>
        <begin position="37"/>
        <end position="294"/>
    </location>
</feature>
<dbReference type="InterPro" id="IPR028082">
    <property type="entry name" value="Peripla_BP_I"/>
</dbReference>
<accession>A0ABW6UHC5</accession>
<dbReference type="PANTHER" id="PTHR30036:SF1">
    <property type="entry name" value="D-XYLOSE-BINDING PERIPLASMIC PROTEIN"/>
    <property type="match status" value="1"/>
</dbReference>
<dbReference type="Gene3D" id="3.40.50.2300">
    <property type="match status" value="2"/>
</dbReference>
<gene>
    <name evidence="6" type="ORF">ACFY1D_11010</name>
</gene>
<dbReference type="PROSITE" id="PS51257">
    <property type="entry name" value="PROKAR_LIPOPROTEIN"/>
    <property type="match status" value="1"/>
</dbReference>
<reference evidence="6 7" key="1">
    <citation type="submission" date="2024-10" db="EMBL/GenBank/DDBJ databases">
        <title>The Natural Products Discovery Center: Release of the First 8490 Sequenced Strains for Exploring Actinobacteria Biosynthetic Diversity.</title>
        <authorList>
            <person name="Kalkreuter E."/>
            <person name="Kautsar S.A."/>
            <person name="Yang D."/>
            <person name="Bader C.D."/>
            <person name="Teijaro C.N."/>
            <person name="Fluegel L."/>
            <person name="Davis C.M."/>
            <person name="Simpson J.R."/>
            <person name="Lauterbach L."/>
            <person name="Steele A.D."/>
            <person name="Gui C."/>
            <person name="Meng S."/>
            <person name="Li G."/>
            <person name="Viehrig K."/>
            <person name="Ye F."/>
            <person name="Su P."/>
            <person name="Kiefer A.F."/>
            <person name="Nichols A."/>
            <person name="Cepeda A.J."/>
            <person name="Yan W."/>
            <person name="Fan B."/>
            <person name="Jiang Y."/>
            <person name="Adhikari A."/>
            <person name="Zheng C.-J."/>
            <person name="Schuster L."/>
            <person name="Cowan T.M."/>
            <person name="Smanski M.J."/>
            <person name="Chevrette M.G."/>
            <person name="De Carvalho L.P.S."/>
            <person name="Shen B."/>
        </authorList>
    </citation>
    <scope>NUCLEOTIDE SEQUENCE [LARGE SCALE GENOMIC DNA]</scope>
    <source>
        <strain evidence="6 7">NPDC001390</strain>
    </source>
</reference>
<evidence type="ECO:0000313" key="6">
    <source>
        <dbReference type="EMBL" id="MFF4521959.1"/>
    </source>
</evidence>
<keyword evidence="7" id="KW-1185">Reference proteome</keyword>
<dbReference type="EMBL" id="JBIAWJ010000004">
    <property type="protein sequence ID" value="MFF4521959.1"/>
    <property type="molecule type" value="Genomic_DNA"/>
</dbReference>
<feature type="region of interest" description="Disordered" evidence="3">
    <location>
        <begin position="356"/>
        <end position="385"/>
    </location>
</feature>
<evidence type="ECO:0000256" key="2">
    <source>
        <dbReference type="ARBA" id="ARBA00022729"/>
    </source>
</evidence>
<dbReference type="Proteomes" id="UP001602058">
    <property type="component" value="Unassembled WGS sequence"/>
</dbReference>
<dbReference type="PANTHER" id="PTHR30036">
    <property type="entry name" value="D-XYLOSE-BINDING PERIPLASMIC PROTEIN"/>
    <property type="match status" value="1"/>
</dbReference>
<keyword evidence="2 4" id="KW-0732">Signal</keyword>
<comment type="subcellular location">
    <subcellularLocation>
        <location evidence="1">Cell envelope</location>
    </subcellularLocation>
</comment>
<dbReference type="Pfam" id="PF13407">
    <property type="entry name" value="Peripla_BP_4"/>
    <property type="match status" value="1"/>
</dbReference>
<dbReference type="InterPro" id="IPR050555">
    <property type="entry name" value="Bact_Solute-Bind_Prot2"/>
</dbReference>
<organism evidence="6 7">
    <name type="scientific">Streptomyces bluensis</name>
    <dbReference type="NCBI Taxonomy" id="33897"/>
    <lineage>
        <taxon>Bacteria</taxon>
        <taxon>Bacillati</taxon>
        <taxon>Actinomycetota</taxon>
        <taxon>Actinomycetes</taxon>
        <taxon>Kitasatosporales</taxon>
        <taxon>Streptomycetaceae</taxon>
        <taxon>Streptomyces</taxon>
    </lineage>
</organism>
<proteinExistence type="predicted"/>
<evidence type="ECO:0000313" key="7">
    <source>
        <dbReference type="Proteomes" id="UP001602058"/>
    </source>
</evidence>
<dbReference type="InterPro" id="IPR025997">
    <property type="entry name" value="SBP_2_dom"/>
</dbReference>
<feature type="signal peptide" evidence="4">
    <location>
        <begin position="1"/>
        <end position="22"/>
    </location>
</feature>
<evidence type="ECO:0000259" key="5">
    <source>
        <dbReference type="Pfam" id="PF13407"/>
    </source>
</evidence>
<evidence type="ECO:0000256" key="1">
    <source>
        <dbReference type="ARBA" id="ARBA00004196"/>
    </source>
</evidence>